<reference evidence="1 2" key="1">
    <citation type="submission" date="2018-09" db="EMBL/GenBank/DDBJ databases">
        <title>Novel species of Cryobacterium.</title>
        <authorList>
            <person name="Liu Q."/>
            <person name="Xin Y.-H."/>
        </authorList>
    </citation>
    <scope>NUCLEOTIDE SEQUENCE [LARGE SCALE GENOMIC DNA]</scope>
    <source>
        <strain evidence="1 2">Hh39</strain>
    </source>
</reference>
<sequence length="71" mass="7883">MIESVAPAWEQKDGVVVERQRTRQGAPRVDRTGTQGDSYSASIWALGTELIITSFSPCFELAEGQYPSDEY</sequence>
<proteinExistence type="predicted"/>
<evidence type="ECO:0000313" key="1">
    <source>
        <dbReference type="EMBL" id="RJT90848.1"/>
    </source>
</evidence>
<protein>
    <submittedName>
        <fullName evidence="1">Uncharacterized protein</fullName>
    </submittedName>
</protein>
<accession>A0A3A5MUJ4</accession>
<evidence type="ECO:0000313" key="2">
    <source>
        <dbReference type="Proteomes" id="UP000272015"/>
    </source>
</evidence>
<dbReference type="EMBL" id="QZVS01000055">
    <property type="protein sequence ID" value="RJT90848.1"/>
    <property type="molecule type" value="Genomic_DNA"/>
</dbReference>
<comment type="caution">
    <text evidence="1">The sequence shown here is derived from an EMBL/GenBank/DDBJ whole genome shotgun (WGS) entry which is preliminary data.</text>
</comment>
<keyword evidence="2" id="KW-1185">Reference proteome</keyword>
<name>A0A3A5MUJ4_9MICO</name>
<organism evidence="1 2">
    <name type="scientific">Cryobacterium melibiosiphilum</name>
    <dbReference type="NCBI Taxonomy" id="995039"/>
    <lineage>
        <taxon>Bacteria</taxon>
        <taxon>Bacillati</taxon>
        <taxon>Actinomycetota</taxon>
        <taxon>Actinomycetes</taxon>
        <taxon>Micrococcales</taxon>
        <taxon>Microbacteriaceae</taxon>
        <taxon>Cryobacterium</taxon>
    </lineage>
</organism>
<dbReference type="AlphaFoldDB" id="A0A3A5MUJ4"/>
<dbReference type="Proteomes" id="UP000272015">
    <property type="component" value="Unassembled WGS sequence"/>
</dbReference>
<gene>
    <name evidence="1" type="ORF">D6T64_02990</name>
</gene>